<reference evidence="2" key="1">
    <citation type="submission" date="2019-08" db="EMBL/GenBank/DDBJ databases">
        <authorList>
            <person name="Kucharzyk K."/>
            <person name="Murdoch R.W."/>
            <person name="Higgins S."/>
            <person name="Loffler F."/>
        </authorList>
    </citation>
    <scope>NUCLEOTIDE SEQUENCE</scope>
</reference>
<sequence length="273" mass="29396">MPETLRIHPGSRRSGDLHRGPGVALPHRTAVRALGQLEAPAHVGHEQPVRVDPAPGGDPRLDPRVHPVEALCAGARVLGRVEPAAELHHPGVEGVQEGVQPASDREVDADVPAPHRVAERCAVALTEQLEHVQEGVVPGPLDVADDALELLDRCRRDDELVLQETLGAVRPVPLPEQVEGVVELREVLHLAGVVAALQVPGGAQRREGVLVRQSVGEDVRQGDQGRRVEGQRVLAQLRRKLVELRQRPARDRGPAELRRGTDRVEPGAGVLVA</sequence>
<protein>
    <submittedName>
        <fullName evidence="2">Uncharacterized protein</fullName>
    </submittedName>
</protein>
<evidence type="ECO:0000256" key="1">
    <source>
        <dbReference type="SAM" id="MobiDB-lite"/>
    </source>
</evidence>
<dbReference type="EMBL" id="VSSQ01001771">
    <property type="protein sequence ID" value="MPM11013.1"/>
    <property type="molecule type" value="Genomic_DNA"/>
</dbReference>
<dbReference type="AlphaFoldDB" id="A0A644X9U5"/>
<name>A0A644X9U5_9ZZZZ</name>
<feature type="region of interest" description="Disordered" evidence="1">
    <location>
        <begin position="247"/>
        <end position="273"/>
    </location>
</feature>
<proteinExistence type="predicted"/>
<gene>
    <name evidence="2" type="ORF">SDC9_57351</name>
</gene>
<organism evidence="2">
    <name type="scientific">bioreactor metagenome</name>
    <dbReference type="NCBI Taxonomy" id="1076179"/>
    <lineage>
        <taxon>unclassified sequences</taxon>
        <taxon>metagenomes</taxon>
        <taxon>ecological metagenomes</taxon>
    </lineage>
</organism>
<comment type="caution">
    <text evidence="2">The sequence shown here is derived from an EMBL/GenBank/DDBJ whole genome shotgun (WGS) entry which is preliminary data.</text>
</comment>
<accession>A0A644X9U5</accession>
<evidence type="ECO:0000313" key="2">
    <source>
        <dbReference type="EMBL" id="MPM11013.1"/>
    </source>
</evidence>
<feature type="region of interest" description="Disordered" evidence="1">
    <location>
        <begin position="40"/>
        <end position="60"/>
    </location>
</feature>
<feature type="compositionally biased region" description="Basic and acidic residues" evidence="1">
    <location>
        <begin position="247"/>
        <end position="265"/>
    </location>
</feature>
<feature type="region of interest" description="Disordered" evidence="1">
    <location>
        <begin position="1"/>
        <end position="23"/>
    </location>
</feature>